<organism evidence="2 3">
    <name type="scientific">Diatrype stigma</name>
    <dbReference type="NCBI Taxonomy" id="117547"/>
    <lineage>
        <taxon>Eukaryota</taxon>
        <taxon>Fungi</taxon>
        <taxon>Dikarya</taxon>
        <taxon>Ascomycota</taxon>
        <taxon>Pezizomycotina</taxon>
        <taxon>Sordariomycetes</taxon>
        <taxon>Xylariomycetidae</taxon>
        <taxon>Xylariales</taxon>
        <taxon>Diatrypaceae</taxon>
        <taxon>Diatrype</taxon>
    </lineage>
</organism>
<keyword evidence="3" id="KW-1185">Reference proteome</keyword>
<feature type="chain" id="PRO_5042945726" evidence="1">
    <location>
        <begin position="22"/>
        <end position="135"/>
    </location>
</feature>
<keyword evidence="1" id="KW-0732">Signal</keyword>
<dbReference type="AlphaFoldDB" id="A0AAN9YEH0"/>
<reference evidence="2 3" key="1">
    <citation type="submission" date="2024-02" db="EMBL/GenBank/DDBJ databases">
        <title>De novo assembly and annotation of 12 fungi associated with fruit tree decline syndrome in Ontario, Canada.</title>
        <authorList>
            <person name="Sulman M."/>
            <person name="Ellouze W."/>
            <person name="Ilyukhin E."/>
        </authorList>
    </citation>
    <scope>NUCLEOTIDE SEQUENCE [LARGE SCALE GENOMIC DNA]</scope>
    <source>
        <strain evidence="2 3">M11/M66-122</strain>
    </source>
</reference>
<sequence length="135" mass="14802">MYPHNAFLLTAAGIFASSAAAQCISWQLIQYYAAMPDGTIFDGVITPAPITEKSTVDPVCTLKSSNWDDFKTEGGRMFDCTGTWFAMISEDLKSIGVSPPDIEDPWKPNVYQISWDNNEFNEIPFAASTEGQSGC</sequence>
<protein>
    <submittedName>
        <fullName evidence="2">Uncharacterized protein</fullName>
    </submittedName>
</protein>
<gene>
    <name evidence="2" type="ORF">SLS62_011125</name>
</gene>
<proteinExistence type="predicted"/>
<accession>A0AAN9YEH0</accession>
<feature type="signal peptide" evidence="1">
    <location>
        <begin position="1"/>
        <end position="21"/>
    </location>
</feature>
<comment type="caution">
    <text evidence="2">The sequence shown here is derived from an EMBL/GenBank/DDBJ whole genome shotgun (WGS) entry which is preliminary data.</text>
</comment>
<name>A0AAN9YEH0_9PEZI</name>
<dbReference type="EMBL" id="JAKJXP020000171">
    <property type="protein sequence ID" value="KAK7740408.1"/>
    <property type="molecule type" value="Genomic_DNA"/>
</dbReference>
<dbReference type="Proteomes" id="UP001320420">
    <property type="component" value="Unassembled WGS sequence"/>
</dbReference>
<evidence type="ECO:0000256" key="1">
    <source>
        <dbReference type="SAM" id="SignalP"/>
    </source>
</evidence>
<evidence type="ECO:0000313" key="3">
    <source>
        <dbReference type="Proteomes" id="UP001320420"/>
    </source>
</evidence>
<evidence type="ECO:0000313" key="2">
    <source>
        <dbReference type="EMBL" id="KAK7740408.1"/>
    </source>
</evidence>